<evidence type="ECO:0000313" key="13">
    <source>
        <dbReference type="Proteomes" id="UP000285301"/>
    </source>
</evidence>
<evidence type="ECO:0000256" key="9">
    <source>
        <dbReference type="SAM" id="Coils"/>
    </source>
</evidence>
<dbReference type="InterPro" id="IPR013761">
    <property type="entry name" value="SAM/pointed_sf"/>
</dbReference>
<dbReference type="PANTHER" id="PTHR24201">
    <property type="entry name" value="ANK_REP_REGION DOMAIN-CONTAINING PROTEIN"/>
    <property type="match status" value="1"/>
</dbReference>
<dbReference type="Pfam" id="PF12796">
    <property type="entry name" value="Ank_2"/>
    <property type="match status" value="1"/>
</dbReference>
<protein>
    <submittedName>
        <fullName evidence="12">Harmonin-interacting ankyrin-repeat containing protein (Harp)-like protein</fullName>
    </submittedName>
</protein>
<feature type="coiled-coil region" evidence="9">
    <location>
        <begin position="78"/>
        <end position="112"/>
    </location>
</feature>
<feature type="domain" description="SAM" evidence="11">
    <location>
        <begin position="378"/>
        <end position="443"/>
    </location>
</feature>
<dbReference type="SMART" id="SM00454">
    <property type="entry name" value="SAM"/>
    <property type="match status" value="1"/>
</dbReference>
<dbReference type="InterPro" id="IPR036770">
    <property type="entry name" value="Ankyrin_rpt-contain_sf"/>
</dbReference>
<dbReference type="SMART" id="SM00248">
    <property type="entry name" value="ANK"/>
    <property type="match status" value="1"/>
</dbReference>
<dbReference type="EMBL" id="NCKU01001075">
    <property type="protein sequence ID" value="RWS13170.1"/>
    <property type="molecule type" value="Genomic_DNA"/>
</dbReference>
<evidence type="ECO:0000256" key="4">
    <source>
        <dbReference type="ARBA" id="ARBA00022737"/>
    </source>
</evidence>
<evidence type="ECO:0000256" key="2">
    <source>
        <dbReference type="ARBA" id="ARBA00022483"/>
    </source>
</evidence>
<dbReference type="SUPFAM" id="SSF47769">
    <property type="entry name" value="SAM/Pointed domain"/>
    <property type="match status" value="1"/>
</dbReference>
<evidence type="ECO:0000256" key="8">
    <source>
        <dbReference type="PROSITE-ProRule" id="PRU00023"/>
    </source>
</evidence>
<feature type="region of interest" description="Disordered" evidence="10">
    <location>
        <begin position="301"/>
        <end position="340"/>
    </location>
</feature>
<dbReference type="PANTHER" id="PTHR24201:SF15">
    <property type="entry name" value="ANKYRIN REPEAT DOMAIN-CONTAINING PROTEIN 66"/>
    <property type="match status" value="1"/>
</dbReference>
<keyword evidence="3" id="KW-1052">Target cell membrane</keyword>
<dbReference type="InterPro" id="IPR001660">
    <property type="entry name" value="SAM"/>
</dbReference>
<evidence type="ECO:0000256" key="6">
    <source>
        <dbReference type="ARBA" id="ARBA00023043"/>
    </source>
</evidence>
<evidence type="ECO:0000256" key="7">
    <source>
        <dbReference type="ARBA" id="ARBA00023298"/>
    </source>
</evidence>
<proteinExistence type="predicted"/>
<dbReference type="SUPFAM" id="SSF48403">
    <property type="entry name" value="Ankyrin repeat"/>
    <property type="match status" value="1"/>
</dbReference>
<evidence type="ECO:0000313" key="12">
    <source>
        <dbReference type="EMBL" id="RWS13170.1"/>
    </source>
</evidence>
<evidence type="ECO:0000256" key="10">
    <source>
        <dbReference type="SAM" id="MobiDB-lite"/>
    </source>
</evidence>
<keyword evidence="6 8" id="KW-0040">ANK repeat</keyword>
<keyword evidence="7" id="KW-1053">Target membrane</keyword>
<dbReference type="OrthoDB" id="76949at2759"/>
<keyword evidence="5" id="KW-0800">Toxin</keyword>
<reference evidence="12 13" key="1">
    <citation type="journal article" date="2018" name="Gigascience">
        <title>Genomes of trombidid mites reveal novel predicted allergens and laterally-transferred genes associated with secondary metabolism.</title>
        <authorList>
            <person name="Dong X."/>
            <person name="Chaisiri K."/>
            <person name="Xia D."/>
            <person name="Armstrong S.D."/>
            <person name="Fang Y."/>
            <person name="Donnelly M.J."/>
            <person name="Kadowaki T."/>
            <person name="McGarry J.W."/>
            <person name="Darby A.C."/>
            <person name="Makepeace B.L."/>
        </authorList>
    </citation>
    <scope>NUCLEOTIDE SEQUENCE [LARGE SCALE GENOMIC DNA]</scope>
    <source>
        <strain evidence="12">UoL-WK</strain>
    </source>
</reference>
<evidence type="ECO:0000259" key="11">
    <source>
        <dbReference type="SMART" id="SM00454"/>
    </source>
</evidence>
<accession>A0A3S3SBN3</accession>
<feature type="repeat" description="ANK" evidence="8">
    <location>
        <begin position="9"/>
        <end position="41"/>
    </location>
</feature>
<evidence type="ECO:0000256" key="3">
    <source>
        <dbReference type="ARBA" id="ARBA00022537"/>
    </source>
</evidence>
<gene>
    <name evidence="12" type="ORF">B4U79_12076</name>
</gene>
<evidence type="ECO:0000256" key="1">
    <source>
        <dbReference type="ARBA" id="ARBA00004175"/>
    </source>
</evidence>
<dbReference type="GO" id="GO:0006887">
    <property type="term" value="P:exocytosis"/>
    <property type="evidence" value="ECO:0007669"/>
    <property type="project" value="UniProtKB-KW"/>
</dbReference>
<name>A0A3S3SBN3_9ACAR</name>
<feature type="non-terminal residue" evidence="12">
    <location>
        <position position="455"/>
    </location>
</feature>
<dbReference type="GO" id="GO:0044218">
    <property type="term" value="C:other organism cell membrane"/>
    <property type="evidence" value="ECO:0007669"/>
    <property type="project" value="UniProtKB-KW"/>
</dbReference>
<dbReference type="PROSITE" id="PS50297">
    <property type="entry name" value="ANK_REP_REGION"/>
    <property type="match status" value="1"/>
</dbReference>
<dbReference type="PROSITE" id="PS50088">
    <property type="entry name" value="ANK_REPEAT"/>
    <property type="match status" value="1"/>
</dbReference>
<feature type="compositionally biased region" description="Low complexity" evidence="10">
    <location>
        <begin position="302"/>
        <end position="317"/>
    </location>
</feature>
<dbReference type="AlphaFoldDB" id="A0A3S3SBN3"/>
<keyword evidence="9" id="KW-0175">Coiled coil</keyword>
<keyword evidence="2" id="KW-0268">Exocytosis</keyword>
<dbReference type="STRING" id="1965070.A0A3S3SBN3"/>
<keyword evidence="13" id="KW-1185">Reference proteome</keyword>
<keyword evidence="5" id="KW-0528">Neurotoxin</keyword>
<organism evidence="12 13">
    <name type="scientific">Dinothrombium tinctorium</name>
    <dbReference type="NCBI Taxonomy" id="1965070"/>
    <lineage>
        <taxon>Eukaryota</taxon>
        <taxon>Metazoa</taxon>
        <taxon>Ecdysozoa</taxon>
        <taxon>Arthropoda</taxon>
        <taxon>Chelicerata</taxon>
        <taxon>Arachnida</taxon>
        <taxon>Acari</taxon>
        <taxon>Acariformes</taxon>
        <taxon>Trombidiformes</taxon>
        <taxon>Prostigmata</taxon>
        <taxon>Anystina</taxon>
        <taxon>Parasitengona</taxon>
        <taxon>Trombidioidea</taxon>
        <taxon>Trombidiidae</taxon>
        <taxon>Dinothrombium</taxon>
    </lineage>
</organism>
<dbReference type="InterPro" id="IPR050776">
    <property type="entry name" value="Ank_Repeat/CDKN_Inhibitor"/>
</dbReference>
<sequence length="455" mass="50267">GDPDRCDYTGNTALHWSAKNGHFNCVSFLVNFGVNLWALNNEFQTAKDLAALEERTDILAFMDQVMAKQSALNPKVVQKLKEKAISDAEKRIKNYEKLHKKASKKAEREEKHLLKQRKRLLEPIASLTATLKRDTVLAALPANTNTSSFKFSEIVNNGTMTSTKVKGFGGVSRKVQLKKQLTDTMSTNSDFKVRETLSNGPNSKSSVRSLTGPHLRDLFKSGFDDNLTSKKCTLMRTFSEPDFMSHFADSGIGDDIVTPPESSIFERPGFGSVAFRKNSLVENGIIPMNCKKSAAIHETEIESSNGVSQKSNSNNNKVSEKYSKNESGSGGGSDSIGSAGSLAQRNATMSVMSTHANWDEEEDALLDEVDDAVEKMMVRSSTTPPIILFLAANSVTEYMPLFQKEKIDLEALMLLNEDDLKSLGLPLGPRRKIMRAIEKRKIVQQDPGCIRDTSL</sequence>
<keyword evidence="7" id="KW-0472">Membrane</keyword>
<dbReference type="Proteomes" id="UP000285301">
    <property type="component" value="Unassembled WGS sequence"/>
</dbReference>
<keyword evidence="5" id="KW-0638">Presynaptic neurotoxin</keyword>
<dbReference type="Pfam" id="PF00536">
    <property type="entry name" value="SAM_1"/>
    <property type="match status" value="1"/>
</dbReference>
<dbReference type="GO" id="GO:0044231">
    <property type="term" value="C:host cell presynaptic membrane"/>
    <property type="evidence" value="ECO:0007669"/>
    <property type="project" value="UniProtKB-KW"/>
</dbReference>
<keyword evidence="4" id="KW-0677">Repeat</keyword>
<feature type="non-terminal residue" evidence="12">
    <location>
        <position position="1"/>
    </location>
</feature>
<dbReference type="InterPro" id="IPR002110">
    <property type="entry name" value="Ankyrin_rpt"/>
</dbReference>
<comment type="subcellular location">
    <subcellularLocation>
        <location evidence="1">Target cell membrane</location>
    </subcellularLocation>
</comment>
<comment type="caution">
    <text evidence="12">The sequence shown here is derived from an EMBL/GenBank/DDBJ whole genome shotgun (WGS) entry which is preliminary data.</text>
</comment>
<dbReference type="Gene3D" id="1.10.150.50">
    <property type="entry name" value="Transcription Factor, Ets-1"/>
    <property type="match status" value="1"/>
</dbReference>
<dbReference type="Gene3D" id="1.25.40.20">
    <property type="entry name" value="Ankyrin repeat-containing domain"/>
    <property type="match status" value="1"/>
</dbReference>
<evidence type="ECO:0000256" key="5">
    <source>
        <dbReference type="ARBA" id="ARBA00023028"/>
    </source>
</evidence>